<name>B7JRE4_BACC0</name>
<dbReference type="HOGENOM" id="CLU_087895_1_0_9"/>
<sequence>MTKNNLTVETINKTLEWGYEKALNGLPGTDNIFELAEEYLSENPTVDKAIDSLIRWQNTKAATSGFLTGLGGLITLPIAIPANIASVLYVQIRMIGAIAHMRGYDLKNDKVKTFIFACLAGQATFDIFKGVGIRIGEKLTEQAIKKISGEVIKKINQTVGFRLVTKFGEKGIVNLGKAIPLVGGVIGATVDGIGTNSIGEISKKVFIENPEGDLAACLVN</sequence>
<dbReference type="Proteomes" id="UP000001363">
    <property type="component" value="Chromosome"/>
</dbReference>
<evidence type="ECO:0000313" key="2">
    <source>
        <dbReference type="Proteomes" id="UP000001363"/>
    </source>
</evidence>
<dbReference type="InterPro" id="IPR024787">
    <property type="entry name" value="EcsC"/>
</dbReference>
<proteinExistence type="predicted"/>
<dbReference type="PANTHER" id="PTHR41260">
    <property type="entry name" value="PROTEIN ECSC"/>
    <property type="match status" value="1"/>
</dbReference>
<dbReference type="KEGG" id="bcu:BCAH820_0842"/>
<evidence type="ECO:0008006" key="3">
    <source>
        <dbReference type="Google" id="ProtNLM"/>
    </source>
</evidence>
<dbReference type="AlphaFoldDB" id="B7JRE4"/>
<reference evidence="1 2" key="1">
    <citation type="submission" date="2008-10" db="EMBL/GenBank/DDBJ databases">
        <title>Genome sequence of Bacillus cereus AH820.</title>
        <authorList>
            <person name="Dodson R.J."/>
            <person name="Durkin A.S."/>
            <person name="Rosovitz M.J."/>
            <person name="Rasko D.A."/>
            <person name="Hoffmaster A."/>
            <person name="Ravel J."/>
            <person name="Sutton G."/>
        </authorList>
    </citation>
    <scope>NUCLEOTIDE SEQUENCE [LARGE SCALE GENOMIC DNA]</scope>
    <source>
        <strain evidence="1 2">AH820</strain>
    </source>
</reference>
<gene>
    <name evidence="1" type="ordered locus">BCAH820_0842</name>
</gene>
<dbReference type="EMBL" id="CP001283">
    <property type="protein sequence ID" value="ACK87260.1"/>
    <property type="molecule type" value="Genomic_DNA"/>
</dbReference>
<dbReference type="Pfam" id="PF12787">
    <property type="entry name" value="EcsC"/>
    <property type="match status" value="1"/>
</dbReference>
<evidence type="ECO:0000313" key="1">
    <source>
        <dbReference type="EMBL" id="ACK87260.1"/>
    </source>
</evidence>
<organism evidence="1 2">
    <name type="scientific">Bacillus cereus (strain AH820)</name>
    <dbReference type="NCBI Taxonomy" id="405535"/>
    <lineage>
        <taxon>Bacteria</taxon>
        <taxon>Bacillati</taxon>
        <taxon>Bacillota</taxon>
        <taxon>Bacilli</taxon>
        <taxon>Bacillales</taxon>
        <taxon>Bacillaceae</taxon>
        <taxon>Bacillus</taxon>
        <taxon>Bacillus cereus group</taxon>
    </lineage>
</organism>
<protein>
    <recommendedName>
        <fullName evidence="3">EcsC family protein</fullName>
    </recommendedName>
</protein>
<accession>B7JRE4</accession>
<dbReference type="PANTHER" id="PTHR41260:SF1">
    <property type="entry name" value="PROTEIN ECSC"/>
    <property type="match status" value="1"/>
</dbReference>